<feature type="compositionally biased region" description="Polar residues" evidence="1">
    <location>
        <begin position="342"/>
        <end position="358"/>
    </location>
</feature>
<evidence type="ECO:0000313" key="3">
    <source>
        <dbReference type="Proteomes" id="UP001370758"/>
    </source>
</evidence>
<feature type="compositionally biased region" description="Low complexity" evidence="1">
    <location>
        <begin position="454"/>
        <end position="470"/>
    </location>
</feature>
<evidence type="ECO:0000313" key="2">
    <source>
        <dbReference type="EMBL" id="KAK6503302.1"/>
    </source>
</evidence>
<organism evidence="2 3">
    <name type="scientific">Arthrobotrys musiformis</name>
    <dbReference type="NCBI Taxonomy" id="47236"/>
    <lineage>
        <taxon>Eukaryota</taxon>
        <taxon>Fungi</taxon>
        <taxon>Dikarya</taxon>
        <taxon>Ascomycota</taxon>
        <taxon>Pezizomycotina</taxon>
        <taxon>Orbiliomycetes</taxon>
        <taxon>Orbiliales</taxon>
        <taxon>Orbiliaceae</taxon>
        <taxon>Arthrobotrys</taxon>
    </lineage>
</organism>
<dbReference type="EMBL" id="JAVHJL010000005">
    <property type="protein sequence ID" value="KAK6503302.1"/>
    <property type="molecule type" value="Genomic_DNA"/>
</dbReference>
<gene>
    <name evidence="2" type="ORF">TWF481_008328</name>
</gene>
<feature type="region of interest" description="Disordered" evidence="1">
    <location>
        <begin position="90"/>
        <end position="117"/>
    </location>
</feature>
<feature type="region of interest" description="Disordered" evidence="1">
    <location>
        <begin position="453"/>
        <end position="542"/>
    </location>
</feature>
<comment type="caution">
    <text evidence="2">The sequence shown here is derived from an EMBL/GenBank/DDBJ whole genome shotgun (WGS) entry which is preliminary data.</text>
</comment>
<evidence type="ECO:0000256" key="1">
    <source>
        <dbReference type="SAM" id="MobiDB-lite"/>
    </source>
</evidence>
<dbReference type="Proteomes" id="UP001370758">
    <property type="component" value="Unassembled WGS sequence"/>
</dbReference>
<feature type="compositionally biased region" description="Pro residues" evidence="1">
    <location>
        <begin position="366"/>
        <end position="380"/>
    </location>
</feature>
<feature type="region of interest" description="Disordered" evidence="1">
    <location>
        <begin position="1"/>
        <end position="25"/>
    </location>
</feature>
<feature type="compositionally biased region" description="Basic and acidic residues" evidence="1">
    <location>
        <begin position="1"/>
        <end position="19"/>
    </location>
</feature>
<feature type="compositionally biased region" description="Acidic residues" evidence="1">
    <location>
        <begin position="97"/>
        <end position="111"/>
    </location>
</feature>
<reference evidence="2 3" key="1">
    <citation type="submission" date="2023-08" db="EMBL/GenBank/DDBJ databases">
        <authorList>
            <person name="Palmer J.M."/>
        </authorList>
    </citation>
    <scope>NUCLEOTIDE SEQUENCE [LARGE SCALE GENOMIC DNA]</scope>
    <source>
        <strain evidence="2 3">TWF481</strain>
    </source>
</reference>
<keyword evidence="3" id="KW-1185">Reference proteome</keyword>
<feature type="region of interest" description="Disordered" evidence="1">
    <location>
        <begin position="298"/>
        <end position="425"/>
    </location>
</feature>
<sequence>MEKEKESNGRPCSERHGIQDENSATRYNTIAIDAKVDGFVAPTAGFSACKSVELQEALQFSNPDKSQDASVFPSPKKSIQMLKYRVRNQIKAKEAKEDNDETGDASDDDDYNTTKDGLNLGNPIFDFGFQETPETTKVEDLLEVEDQIEARDQTESENQIGDGDQAKVEDKGHIGDQARTQDKVKIEDHETSDVESFQQAPSITSSCLDALEGAEIVTAKEVTFTKHSAKEVALEDRTLIRPYDDDMTAALIPKGPKHFETKVYGTVEAQRLFRSLGRVPPEHKESILWNAKITTTEPDPFEVRKTPDSQPRGRRRPPPSEIGLPNHDTQPDVAYSPESNKENAPTSEPDSSTLNKTKVTIVPSAPFYPPPPTRPPPPPPKDPKTSLADAPRQTKGFQIIRPPSPVEWPVPRRARATPSASLSPSKKYKELNLRPPIPITPLQNSMHLYGSTSTLPLPNTPEENNNSTPNVSRRRTFFGNHLTVPIPNDNHLRRASYNSPSTHSVRLPMSNGPETQLPQRPGTACGVDRPNSSASMRSSKRERFKNLFKKF</sequence>
<accession>A0AAV9W8T7</accession>
<protein>
    <submittedName>
        <fullName evidence="2">Uncharacterized protein</fullName>
    </submittedName>
</protein>
<dbReference type="AlphaFoldDB" id="A0AAV9W8T7"/>
<proteinExistence type="predicted"/>
<name>A0AAV9W8T7_9PEZI</name>